<dbReference type="InterPro" id="IPR001347">
    <property type="entry name" value="SIS_dom"/>
</dbReference>
<evidence type="ECO:0000313" key="2">
    <source>
        <dbReference type="EMBL" id="MFC0627522.1"/>
    </source>
</evidence>
<protein>
    <submittedName>
        <fullName evidence="2">SIS domain-containing protein</fullName>
    </submittedName>
</protein>
<dbReference type="Pfam" id="PF13580">
    <property type="entry name" value="SIS_2"/>
    <property type="match status" value="1"/>
</dbReference>
<dbReference type="EMBL" id="JBHLTC010000035">
    <property type="protein sequence ID" value="MFC0627522.1"/>
    <property type="molecule type" value="Genomic_DNA"/>
</dbReference>
<evidence type="ECO:0000259" key="1">
    <source>
        <dbReference type="PROSITE" id="PS51464"/>
    </source>
</evidence>
<dbReference type="InterPro" id="IPR035461">
    <property type="entry name" value="GmhA/DiaA"/>
</dbReference>
<dbReference type="PANTHER" id="PTHR30390">
    <property type="entry name" value="SEDOHEPTULOSE 7-PHOSPHATE ISOMERASE / DNAA INITIATOR-ASSOCIATING FACTOR FOR REPLICATION INITIATION"/>
    <property type="match status" value="1"/>
</dbReference>
<reference evidence="2 3" key="1">
    <citation type="submission" date="2024-09" db="EMBL/GenBank/DDBJ databases">
        <authorList>
            <person name="Sun Q."/>
            <person name="Mori K."/>
        </authorList>
    </citation>
    <scope>NUCLEOTIDE SEQUENCE [LARGE SCALE GENOMIC DNA]</scope>
    <source>
        <strain evidence="2 3">CGMCC 1.15906</strain>
    </source>
</reference>
<sequence length="196" mass="20870">MSRFGTLVTHLEDLHQALQSLRAQGEEMQAWGLQLARVLSGGGRLLAAGNGGSAAEAQHLTAELVGRFETGRAPLSAIALHAETSSLTALLNDFPPEEVFARQVEAHGRPRDVLLLLSTSGRSPNLLRAAERATRQGLQVWAMTGPGPNPLAELADRVLMIDSPAATAVQEVQLVAVHALCAEVERQLPEPQEVAL</sequence>
<dbReference type="RefSeq" id="WP_380052404.1">
    <property type="nucleotide sequence ID" value="NZ_JBHLTC010000035.1"/>
</dbReference>
<gene>
    <name evidence="2" type="ORF">ACFFGN_25835</name>
</gene>
<name>A0ABV6QSB7_9ACTN</name>
<dbReference type="PANTHER" id="PTHR30390:SF6">
    <property type="entry name" value="DNAA INITIATOR-ASSOCIATING PROTEIN DIAA"/>
    <property type="match status" value="1"/>
</dbReference>
<dbReference type="Proteomes" id="UP001589890">
    <property type="component" value="Unassembled WGS sequence"/>
</dbReference>
<dbReference type="InterPro" id="IPR046348">
    <property type="entry name" value="SIS_dom_sf"/>
</dbReference>
<dbReference type="CDD" id="cd05006">
    <property type="entry name" value="SIS_GmhA"/>
    <property type="match status" value="1"/>
</dbReference>
<comment type="caution">
    <text evidence="2">The sequence shown here is derived from an EMBL/GenBank/DDBJ whole genome shotgun (WGS) entry which is preliminary data.</text>
</comment>
<organism evidence="2 3">
    <name type="scientific">Kribbella deserti</name>
    <dbReference type="NCBI Taxonomy" id="1926257"/>
    <lineage>
        <taxon>Bacteria</taxon>
        <taxon>Bacillati</taxon>
        <taxon>Actinomycetota</taxon>
        <taxon>Actinomycetes</taxon>
        <taxon>Propionibacteriales</taxon>
        <taxon>Kribbellaceae</taxon>
        <taxon>Kribbella</taxon>
    </lineage>
</organism>
<dbReference type="Gene3D" id="3.40.50.10490">
    <property type="entry name" value="Glucose-6-phosphate isomerase like protein, domain 1"/>
    <property type="match status" value="1"/>
</dbReference>
<dbReference type="SUPFAM" id="SSF53697">
    <property type="entry name" value="SIS domain"/>
    <property type="match status" value="1"/>
</dbReference>
<feature type="domain" description="SIS" evidence="1">
    <location>
        <begin position="35"/>
        <end position="190"/>
    </location>
</feature>
<accession>A0ABV6QSB7</accession>
<dbReference type="PROSITE" id="PS51464">
    <property type="entry name" value="SIS"/>
    <property type="match status" value="1"/>
</dbReference>
<evidence type="ECO:0000313" key="3">
    <source>
        <dbReference type="Proteomes" id="UP001589890"/>
    </source>
</evidence>
<proteinExistence type="predicted"/>
<dbReference type="InterPro" id="IPR050099">
    <property type="entry name" value="SIS_GmhA/DiaA_subfam"/>
</dbReference>
<keyword evidence="3" id="KW-1185">Reference proteome</keyword>